<dbReference type="Proteomes" id="UP000663852">
    <property type="component" value="Unassembled WGS sequence"/>
</dbReference>
<dbReference type="OrthoDB" id="1607513at2759"/>
<name>A0A816G169_ADIRI</name>
<gene>
    <name evidence="2" type="ORF">EDS130_LOCUS40631</name>
    <name evidence="3" type="ORF">XAT740_LOCUS58141</name>
</gene>
<reference evidence="3" key="1">
    <citation type="submission" date="2021-02" db="EMBL/GenBank/DDBJ databases">
        <authorList>
            <person name="Nowell W R."/>
        </authorList>
    </citation>
    <scope>NUCLEOTIDE SEQUENCE</scope>
</reference>
<dbReference type="InterPro" id="IPR008906">
    <property type="entry name" value="HATC_C_dom"/>
</dbReference>
<organism evidence="3 4">
    <name type="scientific">Adineta ricciae</name>
    <name type="common">Rotifer</name>
    <dbReference type="NCBI Taxonomy" id="249248"/>
    <lineage>
        <taxon>Eukaryota</taxon>
        <taxon>Metazoa</taxon>
        <taxon>Spiralia</taxon>
        <taxon>Gnathifera</taxon>
        <taxon>Rotifera</taxon>
        <taxon>Eurotatoria</taxon>
        <taxon>Bdelloidea</taxon>
        <taxon>Adinetida</taxon>
        <taxon>Adinetidae</taxon>
        <taxon>Adineta</taxon>
    </lineage>
</organism>
<dbReference type="Pfam" id="PF05699">
    <property type="entry name" value="Dimer_Tnp_hAT"/>
    <property type="match status" value="1"/>
</dbReference>
<dbReference type="Proteomes" id="UP000663828">
    <property type="component" value="Unassembled WGS sequence"/>
</dbReference>
<feature type="domain" description="HAT C-terminal dimerisation" evidence="1">
    <location>
        <begin position="75"/>
        <end position="106"/>
    </location>
</feature>
<dbReference type="InterPro" id="IPR012337">
    <property type="entry name" value="RNaseH-like_sf"/>
</dbReference>
<evidence type="ECO:0000313" key="2">
    <source>
        <dbReference type="EMBL" id="CAF1468502.1"/>
    </source>
</evidence>
<evidence type="ECO:0000313" key="4">
    <source>
        <dbReference type="Proteomes" id="UP000663828"/>
    </source>
</evidence>
<sequence>MKTIAIAEVSNGLTLFPDSVRKEKRNKRAKRDDISVHDVLKEFVSNSTDDEDDNKDYDEVAEYMKFKVNYPEGEASSAASERVFSGTGRILEARRQQLHPESLDSLGFFT</sequence>
<accession>A0A816G169</accession>
<dbReference type="SUPFAM" id="SSF53098">
    <property type="entry name" value="Ribonuclease H-like"/>
    <property type="match status" value="1"/>
</dbReference>
<dbReference type="GO" id="GO:0046983">
    <property type="term" value="F:protein dimerization activity"/>
    <property type="evidence" value="ECO:0007669"/>
    <property type="project" value="InterPro"/>
</dbReference>
<keyword evidence="4" id="KW-1185">Reference proteome</keyword>
<dbReference type="EMBL" id="CAJNOJ010000497">
    <property type="protein sequence ID" value="CAF1468502.1"/>
    <property type="molecule type" value="Genomic_DNA"/>
</dbReference>
<protein>
    <recommendedName>
        <fullName evidence="1">HAT C-terminal dimerisation domain-containing protein</fullName>
    </recommendedName>
</protein>
<dbReference type="EMBL" id="CAJNOR010012495">
    <property type="protein sequence ID" value="CAF1667974.1"/>
    <property type="molecule type" value="Genomic_DNA"/>
</dbReference>
<evidence type="ECO:0000259" key="1">
    <source>
        <dbReference type="Pfam" id="PF05699"/>
    </source>
</evidence>
<dbReference type="AlphaFoldDB" id="A0A816G169"/>
<comment type="caution">
    <text evidence="3">The sequence shown here is derived from an EMBL/GenBank/DDBJ whole genome shotgun (WGS) entry which is preliminary data.</text>
</comment>
<proteinExistence type="predicted"/>
<evidence type="ECO:0000313" key="3">
    <source>
        <dbReference type="EMBL" id="CAF1667974.1"/>
    </source>
</evidence>